<keyword evidence="9 10" id="KW-0472">Membrane</keyword>
<evidence type="ECO:0000256" key="10">
    <source>
        <dbReference type="SAM" id="Phobius"/>
    </source>
</evidence>
<dbReference type="PANTHER" id="PTHR31272">
    <property type="entry name" value="CYTOCHROME C-TYPE BIOGENESIS PROTEIN HI_1454-RELATED"/>
    <property type="match status" value="1"/>
</dbReference>
<organism evidence="13">
    <name type="scientific">Chlorella variabilis</name>
    <name type="common">Green alga</name>
    <dbReference type="NCBI Taxonomy" id="554065"/>
    <lineage>
        <taxon>Eukaryota</taxon>
        <taxon>Viridiplantae</taxon>
        <taxon>Chlorophyta</taxon>
        <taxon>core chlorophytes</taxon>
        <taxon>Trebouxiophyceae</taxon>
        <taxon>Chlorellales</taxon>
        <taxon>Chlorellaceae</taxon>
        <taxon>Chlorella clade</taxon>
        <taxon>Chlorella</taxon>
    </lineage>
</organism>
<evidence type="ECO:0000256" key="6">
    <source>
        <dbReference type="ARBA" id="ARBA00022692"/>
    </source>
</evidence>
<feature type="domain" description="Cytochrome C biogenesis protein transmembrane" evidence="11">
    <location>
        <begin position="107"/>
        <end position="328"/>
    </location>
</feature>
<evidence type="ECO:0000259" key="11">
    <source>
        <dbReference type="Pfam" id="PF02683"/>
    </source>
</evidence>
<evidence type="ECO:0000256" key="3">
    <source>
        <dbReference type="ARBA" id="ARBA00006143"/>
    </source>
</evidence>
<evidence type="ECO:0000313" key="13">
    <source>
        <dbReference type="Proteomes" id="UP000008141"/>
    </source>
</evidence>
<dbReference type="RefSeq" id="XP_005849676.1">
    <property type="nucleotide sequence ID" value="XM_005849614.1"/>
</dbReference>
<feature type="transmembrane region" description="Helical" evidence="10">
    <location>
        <begin position="166"/>
        <end position="190"/>
    </location>
</feature>
<dbReference type="eggNOG" id="ENOG502QR2K">
    <property type="taxonomic scope" value="Eukaryota"/>
</dbReference>
<dbReference type="AlphaFoldDB" id="E1Z9S2"/>
<evidence type="ECO:0000313" key="12">
    <source>
        <dbReference type="EMBL" id="EFN57574.1"/>
    </source>
</evidence>
<dbReference type="OrthoDB" id="40974at2759"/>
<feature type="transmembrane region" description="Helical" evidence="10">
    <location>
        <begin position="244"/>
        <end position="269"/>
    </location>
</feature>
<sequence>MAAAYACSACHRLARGCAPCGWQSPRTPAGRRSPRSYVTSAISAQLLLDAPTVQASTALAAAAAGPAAAASAAQPLFQLSAAGLFELVNQANDLVAQQLTGLTPISFAIVLGAGLLTSLSPCTLSVLPLTIGYIGGYSGGSSGSSSSSSSSGGGGGSSSSGSDSSLLLRAGAFSAGLATTLAALGVASSLLGGAYGQIGDGLPIAVSVVAVAMGLNLLEVLPLRLPSLDLDVRQLAVPPAVQAYLAGMTFALAASPCSTPILATLLAYVSTTRDPVTGGALLFAYTLGYVAPLLAAALFTGALQRILSVRQWSAWIMPASGVLLLAGGTYGLLTRLVPA</sequence>
<dbReference type="Pfam" id="PF02683">
    <property type="entry name" value="DsbD_TM"/>
    <property type="match status" value="1"/>
</dbReference>
<dbReference type="GeneID" id="17357089"/>
<comment type="similarity">
    <text evidence="3">Belongs to the DsbD family.</text>
</comment>
<keyword evidence="6 10" id="KW-0812">Transmembrane</keyword>
<dbReference type="GO" id="GO:0017004">
    <property type="term" value="P:cytochrome complex assembly"/>
    <property type="evidence" value="ECO:0007669"/>
    <property type="project" value="UniProtKB-KW"/>
</dbReference>
<dbReference type="Proteomes" id="UP000008141">
    <property type="component" value="Unassembled WGS sequence"/>
</dbReference>
<evidence type="ECO:0000256" key="7">
    <source>
        <dbReference type="ARBA" id="ARBA00022748"/>
    </source>
</evidence>
<dbReference type="PANTHER" id="PTHR31272:SF6">
    <property type="entry name" value="CYTOCHROME C-TYPE BIOGENESIS CCDA-LIKE CHLOROPLASTIC PROTEIN"/>
    <property type="match status" value="1"/>
</dbReference>
<evidence type="ECO:0000256" key="8">
    <source>
        <dbReference type="ARBA" id="ARBA00022989"/>
    </source>
</evidence>
<keyword evidence="8 10" id="KW-1133">Transmembrane helix</keyword>
<evidence type="ECO:0000256" key="2">
    <source>
        <dbReference type="ARBA" id="ARBA00004229"/>
    </source>
</evidence>
<dbReference type="EMBL" id="GL433839">
    <property type="protein sequence ID" value="EFN57574.1"/>
    <property type="molecule type" value="Genomic_DNA"/>
</dbReference>
<keyword evidence="4" id="KW-0150">Chloroplast</keyword>
<dbReference type="STRING" id="554065.E1Z9S2"/>
<gene>
    <name evidence="12" type="ORF">CHLNCDRAFT_20834</name>
</gene>
<dbReference type="GO" id="GO:0016020">
    <property type="term" value="C:membrane"/>
    <property type="evidence" value="ECO:0007669"/>
    <property type="project" value="UniProtKB-SubCell"/>
</dbReference>
<dbReference type="GO" id="GO:0009507">
    <property type="term" value="C:chloroplast"/>
    <property type="evidence" value="ECO:0007669"/>
    <property type="project" value="UniProtKB-SubCell"/>
</dbReference>
<dbReference type="KEGG" id="cvr:CHLNCDRAFT_20834"/>
<feature type="transmembrane region" description="Helical" evidence="10">
    <location>
        <begin position="315"/>
        <end position="333"/>
    </location>
</feature>
<proteinExistence type="inferred from homology"/>
<dbReference type="FunCoup" id="E1Z9S2">
    <property type="interactions" value="202"/>
</dbReference>
<dbReference type="InterPro" id="IPR051790">
    <property type="entry name" value="Cytochrome_c-biogenesis_DsbD"/>
</dbReference>
<keyword evidence="7" id="KW-0201">Cytochrome c-type biogenesis</keyword>
<evidence type="ECO:0000256" key="9">
    <source>
        <dbReference type="ARBA" id="ARBA00023136"/>
    </source>
</evidence>
<accession>E1Z9S2</accession>
<dbReference type="InParanoid" id="E1Z9S2"/>
<feature type="transmembrane region" description="Helical" evidence="10">
    <location>
        <begin position="202"/>
        <end position="223"/>
    </location>
</feature>
<reference evidence="12 13" key="1">
    <citation type="journal article" date="2010" name="Plant Cell">
        <title>The Chlorella variabilis NC64A genome reveals adaptation to photosymbiosis, coevolution with viruses, and cryptic sex.</title>
        <authorList>
            <person name="Blanc G."/>
            <person name="Duncan G."/>
            <person name="Agarkova I."/>
            <person name="Borodovsky M."/>
            <person name="Gurnon J."/>
            <person name="Kuo A."/>
            <person name="Lindquist E."/>
            <person name="Lucas S."/>
            <person name="Pangilinan J."/>
            <person name="Polle J."/>
            <person name="Salamov A."/>
            <person name="Terry A."/>
            <person name="Yamada T."/>
            <person name="Dunigan D.D."/>
            <person name="Grigoriev I.V."/>
            <person name="Claverie J.M."/>
            <person name="Van Etten J.L."/>
        </authorList>
    </citation>
    <scope>NUCLEOTIDE SEQUENCE [LARGE SCALE GENOMIC DNA]</scope>
    <source>
        <strain evidence="12 13">NC64A</strain>
    </source>
</reference>
<keyword evidence="5" id="KW-0934">Plastid</keyword>
<evidence type="ECO:0000256" key="1">
    <source>
        <dbReference type="ARBA" id="ARBA00004141"/>
    </source>
</evidence>
<evidence type="ECO:0000256" key="5">
    <source>
        <dbReference type="ARBA" id="ARBA00022640"/>
    </source>
</evidence>
<protein>
    <recommendedName>
        <fullName evidence="11">Cytochrome C biogenesis protein transmembrane domain-containing protein</fullName>
    </recommendedName>
</protein>
<dbReference type="OMA" id="LRQYSAW"/>
<comment type="subcellular location">
    <subcellularLocation>
        <location evidence="1">Membrane</location>
        <topology evidence="1">Multi-pass membrane protein</topology>
    </subcellularLocation>
    <subcellularLocation>
        <location evidence="2">Plastid</location>
        <location evidence="2">Chloroplast</location>
    </subcellularLocation>
</comment>
<keyword evidence="13" id="KW-1185">Reference proteome</keyword>
<name>E1Z9S2_CHLVA</name>
<dbReference type="InterPro" id="IPR003834">
    <property type="entry name" value="Cyt_c_assmbl_TM_dom"/>
</dbReference>
<feature type="transmembrane region" description="Helical" evidence="10">
    <location>
        <begin position="281"/>
        <end position="303"/>
    </location>
</feature>
<evidence type="ECO:0000256" key="4">
    <source>
        <dbReference type="ARBA" id="ARBA00022528"/>
    </source>
</evidence>